<dbReference type="AlphaFoldDB" id="A0A9W8EEZ3"/>
<proteinExistence type="predicted"/>
<gene>
    <name evidence="1" type="ORF">H4R26_003114</name>
</gene>
<dbReference type="GO" id="GO:0005741">
    <property type="term" value="C:mitochondrial outer membrane"/>
    <property type="evidence" value="ECO:0007669"/>
    <property type="project" value="InterPro"/>
</dbReference>
<comment type="caution">
    <text evidence="1">The sequence shown here is derived from an EMBL/GenBank/DDBJ whole genome shotgun (WGS) entry which is preliminary data.</text>
</comment>
<accession>A0A9W8EEZ3</accession>
<dbReference type="Proteomes" id="UP001150907">
    <property type="component" value="Unassembled WGS sequence"/>
</dbReference>
<name>A0A9W8EEZ3_9FUNG</name>
<dbReference type="EMBL" id="JANBQF010000227">
    <property type="protein sequence ID" value="KAJ2003361.1"/>
    <property type="molecule type" value="Genomic_DNA"/>
</dbReference>
<keyword evidence="2" id="KW-1185">Reference proteome</keyword>
<evidence type="ECO:0000313" key="2">
    <source>
        <dbReference type="Proteomes" id="UP001150907"/>
    </source>
</evidence>
<organism evidence="1 2">
    <name type="scientific">Coemansia thaxteri</name>
    <dbReference type="NCBI Taxonomy" id="2663907"/>
    <lineage>
        <taxon>Eukaryota</taxon>
        <taxon>Fungi</taxon>
        <taxon>Fungi incertae sedis</taxon>
        <taxon>Zoopagomycota</taxon>
        <taxon>Kickxellomycotina</taxon>
        <taxon>Kickxellomycetes</taxon>
        <taxon>Kickxellales</taxon>
        <taxon>Kickxellaceae</taxon>
        <taxon>Coemansia</taxon>
    </lineage>
</organism>
<evidence type="ECO:0000313" key="1">
    <source>
        <dbReference type="EMBL" id="KAJ2003361.1"/>
    </source>
</evidence>
<dbReference type="OrthoDB" id="5529571at2759"/>
<dbReference type="Pfam" id="PF08219">
    <property type="entry name" value="TOM13"/>
    <property type="match status" value="1"/>
</dbReference>
<dbReference type="InterPro" id="IPR013262">
    <property type="entry name" value="OMP_MIM1/TOM13_mt"/>
</dbReference>
<reference evidence="1" key="1">
    <citation type="submission" date="2022-07" db="EMBL/GenBank/DDBJ databases">
        <title>Phylogenomic reconstructions and comparative analyses of Kickxellomycotina fungi.</title>
        <authorList>
            <person name="Reynolds N.K."/>
            <person name="Stajich J.E."/>
            <person name="Barry K."/>
            <person name="Grigoriev I.V."/>
            <person name="Crous P."/>
            <person name="Smith M.E."/>
        </authorList>
    </citation>
    <scope>NUCLEOTIDE SEQUENCE</scope>
    <source>
        <strain evidence="1">IMI 214461</strain>
    </source>
</reference>
<sequence length="147" mass="16315">MSHAYFGDHSDGTRAATYVRAYIAEATPDRNSHDLESDDEAGEFDPVFEFTDAAPEKPTWPAAKPQWKLWRIVGSINWPKVLKFTATYVALPFITGVMAGMGEIFANEFMYRWGWRGARPMAVSGRNGRVFPAPSGGEKVQNVAANN</sequence>
<protein>
    <submittedName>
        <fullName evidence="1">Uncharacterized protein</fullName>
    </submittedName>
</protein>